<comment type="caution">
    <text evidence="2">The sequence shown here is derived from an EMBL/GenBank/DDBJ whole genome shotgun (WGS) entry which is preliminary data.</text>
</comment>
<sequence>MKFAWDGGNKGPVGPVKASKNDKSNTNVHEPINKSNLSKTETVPVVGTKGMDKQVKGSKQSSTIDEESIPEVQTARQLWQFRECLKE</sequence>
<evidence type="ECO:0000313" key="2">
    <source>
        <dbReference type="EMBL" id="MRX74027.1"/>
    </source>
</evidence>
<feature type="compositionally biased region" description="Polar residues" evidence="1">
    <location>
        <begin position="24"/>
        <end position="41"/>
    </location>
</feature>
<reference evidence="2 3" key="1">
    <citation type="submission" date="2019-11" db="EMBL/GenBank/DDBJ databases">
        <title>Bacillus lacus genome.</title>
        <authorList>
            <person name="Allen C.J."/>
            <person name="Newman J.D."/>
        </authorList>
    </citation>
    <scope>NUCLEOTIDE SEQUENCE [LARGE SCALE GENOMIC DNA]</scope>
    <source>
        <strain evidence="2 3">KCTC 33946</strain>
    </source>
</reference>
<accession>A0A7X2J223</accession>
<dbReference type="EMBL" id="WKKI01000056">
    <property type="protein sequence ID" value="MRX74027.1"/>
    <property type="molecule type" value="Genomic_DNA"/>
</dbReference>
<feature type="region of interest" description="Disordered" evidence="1">
    <location>
        <begin position="1"/>
        <end position="69"/>
    </location>
</feature>
<evidence type="ECO:0000256" key="1">
    <source>
        <dbReference type="SAM" id="MobiDB-lite"/>
    </source>
</evidence>
<protein>
    <submittedName>
        <fullName evidence="2">Uncharacterized protein</fullName>
    </submittedName>
</protein>
<keyword evidence="3" id="KW-1185">Reference proteome</keyword>
<organism evidence="2 3">
    <name type="scientific">Metabacillus lacus</name>
    <dbReference type="NCBI Taxonomy" id="1983721"/>
    <lineage>
        <taxon>Bacteria</taxon>
        <taxon>Bacillati</taxon>
        <taxon>Bacillota</taxon>
        <taxon>Bacilli</taxon>
        <taxon>Bacillales</taxon>
        <taxon>Bacillaceae</taxon>
        <taxon>Metabacillus</taxon>
    </lineage>
</organism>
<evidence type="ECO:0000313" key="3">
    <source>
        <dbReference type="Proteomes" id="UP000448867"/>
    </source>
</evidence>
<dbReference type="AlphaFoldDB" id="A0A7X2J223"/>
<proteinExistence type="predicted"/>
<name>A0A7X2J223_9BACI</name>
<dbReference type="RefSeq" id="WP_170289451.1">
    <property type="nucleotide sequence ID" value="NZ_WKKI01000056.1"/>
</dbReference>
<gene>
    <name evidence="2" type="ORF">GJU40_18045</name>
</gene>
<dbReference type="Proteomes" id="UP000448867">
    <property type="component" value="Unassembled WGS sequence"/>
</dbReference>